<reference evidence="5 6" key="1">
    <citation type="journal article" date="2016" name="Nat. Commun.">
        <title>Thousands of microbial genomes shed light on interconnected biogeochemical processes in an aquifer system.</title>
        <authorList>
            <person name="Anantharaman K."/>
            <person name="Brown C.T."/>
            <person name="Hug L.A."/>
            <person name="Sharon I."/>
            <person name="Castelle C.J."/>
            <person name="Probst A.J."/>
            <person name="Thomas B.C."/>
            <person name="Singh A."/>
            <person name="Wilkins M.J."/>
            <person name="Karaoz U."/>
            <person name="Brodie E.L."/>
            <person name="Williams K.H."/>
            <person name="Hubbard S.S."/>
            <person name="Banfield J.F."/>
        </authorList>
    </citation>
    <scope>NUCLEOTIDE SEQUENCE [LARGE SCALE GENOMIC DNA]</scope>
</reference>
<dbReference type="Pfam" id="PF00005">
    <property type="entry name" value="ABC_tran"/>
    <property type="match status" value="1"/>
</dbReference>
<keyword evidence="2" id="KW-0547">Nucleotide-binding</keyword>
<dbReference type="InterPro" id="IPR003593">
    <property type="entry name" value="AAA+_ATPase"/>
</dbReference>
<dbReference type="STRING" id="1798374.A2Z33_02715"/>
<dbReference type="PROSITE" id="PS50893">
    <property type="entry name" value="ABC_TRANSPORTER_2"/>
    <property type="match status" value="1"/>
</dbReference>
<dbReference type="InterPro" id="IPR027417">
    <property type="entry name" value="P-loop_NTPase"/>
</dbReference>
<evidence type="ECO:0000256" key="3">
    <source>
        <dbReference type="ARBA" id="ARBA00022840"/>
    </source>
</evidence>
<accession>A0A1F5YMT7</accession>
<keyword evidence="3 5" id="KW-0067">ATP-binding</keyword>
<evidence type="ECO:0000313" key="6">
    <source>
        <dbReference type="Proteomes" id="UP000178448"/>
    </source>
</evidence>
<dbReference type="FunFam" id="3.40.50.300:FF:000032">
    <property type="entry name" value="Export ABC transporter ATP-binding protein"/>
    <property type="match status" value="1"/>
</dbReference>
<comment type="caution">
    <text evidence="5">The sequence shown here is derived from an EMBL/GenBank/DDBJ whole genome shotgun (WGS) entry which is preliminary data.</text>
</comment>
<protein>
    <submittedName>
        <fullName evidence="5">Macrolide ABC transporter ATP-binding protein</fullName>
    </submittedName>
</protein>
<organism evidence="5 6">
    <name type="scientific">Candidatus Gottesmanbacteria bacterium RBG_16_52_11</name>
    <dbReference type="NCBI Taxonomy" id="1798374"/>
    <lineage>
        <taxon>Bacteria</taxon>
        <taxon>Candidatus Gottesmaniibacteriota</taxon>
    </lineage>
</organism>
<dbReference type="PANTHER" id="PTHR24220:SF86">
    <property type="entry name" value="ABC TRANSPORTER ABCH.1"/>
    <property type="match status" value="1"/>
</dbReference>
<evidence type="ECO:0000256" key="2">
    <source>
        <dbReference type="ARBA" id="ARBA00022741"/>
    </source>
</evidence>
<dbReference type="InterPro" id="IPR017871">
    <property type="entry name" value="ABC_transporter-like_CS"/>
</dbReference>
<dbReference type="Proteomes" id="UP000178448">
    <property type="component" value="Unassembled WGS sequence"/>
</dbReference>
<dbReference type="PANTHER" id="PTHR24220">
    <property type="entry name" value="IMPORT ATP-BINDING PROTEIN"/>
    <property type="match status" value="1"/>
</dbReference>
<dbReference type="CDD" id="cd03255">
    <property type="entry name" value="ABC_MJ0796_LolCDE_FtsE"/>
    <property type="match status" value="1"/>
</dbReference>
<dbReference type="GO" id="GO:0022857">
    <property type="term" value="F:transmembrane transporter activity"/>
    <property type="evidence" value="ECO:0007669"/>
    <property type="project" value="UniProtKB-ARBA"/>
</dbReference>
<evidence type="ECO:0000256" key="1">
    <source>
        <dbReference type="ARBA" id="ARBA00022448"/>
    </source>
</evidence>
<gene>
    <name evidence="5" type="ORF">A2Z33_02715</name>
</gene>
<dbReference type="SUPFAM" id="SSF52540">
    <property type="entry name" value="P-loop containing nucleoside triphosphate hydrolases"/>
    <property type="match status" value="1"/>
</dbReference>
<dbReference type="InterPro" id="IPR003439">
    <property type="entry name" value="ABC_transporter-like_ATP-bd"/>
</dbReference>
<dbReference type="InterPro" id="IPR015854">
    <property type="entry name" value="ABC_transpr_LolD-like"/>
</dbReference>
<dbReference type="AlphaFoldDB" id="A0A1F5YMT7"/>
<dbReference type="SMART" id="SM00382">
    <property type="entry name" value="AAA"/>
    <property type="match status" value="1"/>
</dbReference>
<dbReference type="PROSITE" id="PS00211">
    <property type="entry name" value="ABC_TRANSPORTER_1"/>
    <property type="match status" value="1"/>
</dbReference>
<dbReference type="Gene3D" id="3.40.50.300">
    <property type="entry name" value="P-loop containing nucleotide triphosphate hydrolases"/>
    <property type="match status" value="1"/>
</dbReference>
<evidence type="ECO:0000259" key="4">
    <source>
        <dbReference type="PROSITE" id="PS50893"/>
    </source>
</evidence>
<name>A0A1F5YMT7_9BACT</name>
<keyword evidence="1" id="KW-0813">Transport</keyword>
<dbReference type="GO" id="GO:0016887">
    <property type="term" value="F:ATP hydrolysis activity"/>
    <property type="evidence" value="ECO:0007669"/>
    <property type="project" value="InterPro"/>
</dbReference>
<sequence>MAEEILRIDNVSKEYRMDGITFRALCNVSLRIAKGEFLAIMGPSGSGKSTLMHIIGCLDRPTEGKVYIENRDISDAGDQELAKIRNTYIGFVFQQFNLLRRTSTVDNVELPLVYSRTAPGVRKSKAKSILEKVGLGDKLRNFPSQLSGGQQQRVAIARALVTDPKIILADEPTGNLDSKSGHEIMEILNQLHREGHTIVLVTHDANVARYAKRTVRMIDGTIVSKAGKT</sequence>
<feature type="domain" description="ABC transporter" evidence="4">
    <location>
        <begin position="6"/>
        <end position="229"/>
    </location>
</feature>
<dbReference type="GO" id="GO:0005886">
    <property type="term" value="C:plasma membrane"/>
    <property type="evidence" value="ECO:0007669"/>
    <property type="project" value="TreeGrafter"/>
</dbReference>
<evidence type="ECO:0000313" key="5">
    <source>
        <dbReference type="EMBL" id="OGG01424.1"/>
    </source>
</evidence>
<dbReference type="GO" id="GO:0098796">
    <property type="term" value="C:membrane protein complex"/>
    <property type="evidence" value="ECO:0007669"/>
    <property type="project" value="UniProtKB-ARBA"/>
</dbReference>
<proteinExistence type="predicted"/>
<dbReference type="InterPro" id="IPR017911">
    <property type="entry name" value="MacB-like_ATP-bd"/>
</dbReference>
<dbReference type="EMBL" id="MFJD01000016">
    <property type="protein sequence ID" value="OGG01424.1"/>
    <property type="molecule type" value="Genomic_DNA"/>
</dbReference>
<dbReference type="GO" id="GO:0005524">
    <property type="term" value="F:ATP binding"/>
    <property type="evidence" value="ECO:0007669"/>
    <property type="project" value="UniProtKB-KW"/>
</dbReference>